<dbReference type="Proteomes" id="UP001215598">
    <property type="component" value="Unassembled WGS sequence"/>
</dbReference>
<comment type="caution">
    <text evidence="2">The sequence shown here is derived from an EMBL/GenBank/DDBJ whole genome shotgun (WGS) entry which is preliminary data.</text>
</comment>
<accession>A0AAD7JIA1</accession>
<name>A0AAD7JIA1_9AGAR</name>
<keyword evidence="3" id="KW-1185">Reference proteome</keyword>
<evidence type="ECO:0000256" key="1">
    <source>
        <dbReference type="SAM" id="MobiDB-lite"/>
    </source>
</evidence>
<dbReference type="AlphaFoldDB" id="A0AAD7JIA1"/>
<feature type="compositionally biased region" description="Basic and acidic residues" evidence="1">
    <location>
        <begin position="265"/>
        <end position="274"/>
    </location>
</feature>
<evidence type="ECO:0000313" key="2">
    <source>
        <dbReference type="EMBL" id="KAJ7763301.1"/>
    </source>
</evidence>
<sequence length="437" mass="48424">MNGYGRIEGVVRRPRTSTVVKRELREVKCLAGLSIREIKVRLGCRTCRWSDWRSWRFGDLEFRVPKCTRLVLLSSPNLKGGGFGLVGMNTVAVVTGGTGTVSGMPSRPLRPVARDGDGRPYTVYHRVMSTIGLNPIQIGRCVDEQAVGASNDAPQTMPDFRSSAQGGGQDAETILKSLGHSISSSPARWTQQMRGKLVRCEQELLAECSRKQMLRGSCTAQWRKLRRLGRRVSGWRRPRLTQSGGWGETGSRDVKCCLDERQFAETEKKDHSGETRSSPLPQLMDGRSQQCRPGKTLEKIGSGGKSSPQLDTAVTTLASSPARTSSIFVAYVTRSHEGRPQYGDGRARLLDSTFASVDVLGRAQCRSLLSTIDNPFKEAGRVAFITRYGAGKLKLSSYKSAHSQSWEHAYILLWTQDPLFRDDYQRADFVPQDSCCL</sequence>
<gene>
    <name evidence="2" type="ORF">B0H16DRAFT_1455158</name>
</gene>
<dbReference type="EMBL" id="JARKIB010000030">
    <property type="protein sequence ID" value="KAJ7763301.1"/>
    <property type="molecule type" value="Genomic_DNA"/>
</dbReference>
<proteinExistence type="predicted"/>
<reference evidence="2" key="1">
    <citation type="submission" date="2023-03" db="EMBL/GenBank/DDBJ databases">
        <title>Massive genome expansion in bonnet fungi (Mycena s.s.) driven by repeated elements and novel gene families across ecological guilds.</title>
        <authorList>
            <consortium name="Lawrence Berkeley National Laboratory"/>
            <person name="Harder C.B."/>
            <person name="Miyauchi S."/>
            <person name="Viragh M."/>
            <person name="Kuo A."/>
            <person name="Thoen E."/>
            <person name="Andreopoulos B."/>
            <person name="Lu D."/>
            <person name="Skrede I."/>
            <person name="Drula E."/>
            <person name="Henrissat B."/>
            <person name="Morin E."/>
            <person name="Kohler A."/>
            <person name="Barry K."/>
            <person name="LaButti K."/>
            <person name="Morin E."/>
            <person name="Salamov A."/>
            <person name="Lipzen A."/>
            <person name="Mereny Z."/>
            <person name="Hegedus B."/>
            <person name="Baldrian P."/>
            <person name="Stursova M."/>
            <person name="Weitz H."/>
            <person name="Taylor A."/>
            <person name="Grigoriev I.V."/>
            <person name="Nagy L.G."/>
            <person name="Martin F."/>
            <person name="Kauserud H."/>
        </authorList>
    </citation>
    <scope>NUCLEOTIDE SEQUENCE</scope>
    <source>
        <strain evidence="2">CBHHK182m</strain>
    </source>
</reference>
<protein>
    <submittedName>
        <fullName evidence="2">Uncharacterized protein</fullName>
    </submittedName>
</protein>
<organism evidence="2 3">
    <name type="scientific">Mycena metata</name>
    <dbReference type="NCBI Taxonomy" id="1033252"/>
    <lineage>
        <taxon>Eukaryota</taxon>
        <taxon>Fungi</taxon>
        <taxon>Dikarya</taxon>
        <taxon>Basidiomycota</taxon>
        <taxon>Agaricomycotina</taxon>
        <taxon>Agaricomycetes</taxon>
        <taxon>Agaricomycetidae</taxon>
        <taxon>Agaricales</taxon>
        <taxon>Marasmiineae</taxon>
        <taxon>Mycenaceae</taxon>
        <taxon>Mycena</taxon>
    </lineage>
</organism>
<feature type="region of interest" description="Disordered" evidence="1">
    <location>
        <begin position="265"/>
        <end position="312"/>
    </location>
</feature>
<feature type="region of interest" description="Disordered" evidence="1">
    <location>
        <begin position="150"/>
        <end position="169"/>
    </location>
</feature>
<evidence type="ECO:0000313" key="3">
    <source>
        <dbReference type="Proteomes" id="UP001215598"/>
    </source>
</evidence>